<dbReference type="EMBL" id="KZ825458">
    <property type="protein sequence ID" value="RAH39557.1"/>
    <property type="molecule type" value="Genomic_DNA"/>
</dbReference>
<keyword evidence="2" id="KW-1185">Reference proteome</keyword>
<protein>
    <submittedName>
        <fullName evidence="1">Uncharacterized protein</fullName>
    </submittedName>
</protein>
<name>A0ACD1FRG7_9EURO</name>
<accession>A0ACD1FRG7</accession>
<evidence type="ECO:0000313" key="1">
    <source>
        <dbReference type="EMBL" id="RAH39557.1"/>
    </source>
</evidence>
<evidence type="ECO:0000313" key="2">
    <source>
        <dbReference type="Proteomes" id="UP000249057"/>
    </source>
</evidence>
<sequence length="223" mass="24760">MPPGPVRRPLAEAPFRPAVMFCLKCLRTSVKNYVAGSGVQFEPNCCFDAVSSVKCRQCAARKSNCIPTATGMLGNASDLAEILRWAAYFWDTEQEGIWDPAFRVPVGNFTAALAAKFADAEKAHRVEHHVSAATKKAMVKHAAAYRGFVVERRTLAARTNEDFEYLRLLPGDAGYLLWQLAISTFLDDIIQEVTRLYADGQGNEERFVQELRDSFPVAVVRGL</sequence>
<reference evidence="1" key="1">
    <citation type="submission" date="2018-02" db="EMBL/GenBank/DDBJ databases">
        <title>The genomes of Aspergillus section Nigri reveals drivers in fungal speciation.</title>
        <authorList>
            <consortium name="DOE Joint Genome Institute"/>
            <person name="Vesth T.C."/>
            <person name="Nybo J."/>
            <person name="Theobald S."/>
            <person name="Brandl J."/>
            <person name="Frisvad J.C."/>
            <person name="Nielsen K.F."/>
            <person name="Lyhne E.K."/>
            <person name="Kogle M.E."/>
            <person name="Kuo A."/>
            <person name="Riley R."/>
            <person name="Clum A."/>
            <person name="Nolan M."/>
            <person name="Lipzen A."/>
            <person name="Salamov A."/>
            <person name="Henrissat B."/>
            <person name="Wiebenga A."/>
            <person name="De vries R.P."/>
            <person name="Grigoriev I.V."/>
            <person name="Mortensen U.H."/>
            <person name="Andersen M.R."/>
            <person name="Baker S.E."/>
        </authorList>
    </citation>
    <scope>NUCLEOTIDE SEQUENCE</scope>
    <source>
        <strain evidence="1">CBS 621.78</strain>
    </source>
</reference>
<gene>
    <name evidence="1" type="ORF">BO95DRAFT_519393</name>
</gene>
<dbReference type="Proteomes" id="UP000249057">
    <property type="component" value="Unassembled WGS sequence"/>
</dbReference>
<organism evidence="1 2">
    <name type="scientific">Aspergillus brunneoviolaceus CBS 621.78</name>
    <dbReference type="NCBI Taxonomy" id="1450534"/>
    <lineage>
        <taxon>Eukaryota</taxon>
        <taxon>Fungi</taxon>
        <taxon>Dikarya</taxon>
        <taxon>Ascomycota</taxon>
        <taxon>Pezizomycotina</taxon>
        <taxon>Eurotiomycetes</taxon>
        <taxon>Eurotiomycetidae</taxon>
        <taxon>Eurotiales</taxon>
        <taxon>Aspergillaceae</taxon>
        <taxon>Aspergillus</taxon>
        <taxon>Aspergillus subgen. Circumdati</taxon>
    </lineage>
</organism>
<proteinExistence type="predicted"/>